<dbReference type="InterPro" id="IPR050909">
    <property type="entry name" value="Bact_Autotransporter_VF"/>
</dbReference>
<dbReference type="PANTHER" id="PTHR12338:SF8">
    <property type="entry name" value="HEME_HEMOPEXIN-BINDING PROTEIN"/>
    <property type="match status" value="1"/>
</dbReference>
<organism evidence="6 7">
    <name type="scientific">Thiomicrospira cyclica (strain DSM 14477 / JCM 11371 / ALM1)</name>
    <name type="common">Thioalkalimicrobium cyclicum</name>
    <dbReference type="NCBI Taxonomy" id="717773"/>
    <lineage>
        <taxon>Bacteria</taxon>
        <taxon>Pseudomonadati</taxon>
        <taxon>Pseudomonadota</taxon>
        <taxon>Gammaproteobacteria</taxon>
        <taxon>Thiotrichales</taxon>
        <taxon>Piscirickettsiaceae</taxon>
        <taxon>Thiomicrospira</taxon>
    </lineage>
</organism>
<dbReference type="InterPro" id="IPR016187">
    <property type="entry name" value="CTDL_fold"/>
</dbReference>
<dbReference type="InterPro" id="IPR024973">
    <property type="entry name" value="ESPR"/>
</dbReference>
<feature type="domain" description="C-type lectin" evidence="5">
    <location>
        <begin position="1288"/>
        <end position="1408"/>
    </location>
</feature>
<keyword evidence="7" id="KW-1185">Reference proteome</keyword>
<reference evidence="6 7" key="1">
    <citation type="submission" date="2011-05" db="EMBL/GenBank/DDBJ databases">
        <title>Complete sequence of Thioalkalimicrobium cyclicum ALM1.</title>
        <authorList>
            <consortium name="US DOE Joint Genome Institute"/>
            <person name="Lucas S."/>
            <person name="Han J."/>
            <person name="Lapidus A."/>
            <person name="Cheng J.-F."/>
            <person name="Goodwin L."/>
            <person name="Pitluck S."/>
            <person name="Peters L."/>
            <person name="Mikhailova N."/>
            <person name="Davenport K."/>
            <person name="Han C."/>
            <person name="Tapia R."/>
            <person name="Land M."/>
            <person name="Hauser L."/>
            <person name="Kyrpides N."/>
            <person name="Ivanova N."/>
            <person name="Pagani I."/>
            <person name="Kappler U."/>
            <person name="Woyke T."/>
        </authorList>
    </citation>
    <scope>NUCLEOTIDE SEQUENCE [LARGE SCALE GENOMIC DNA]</scope>
    <source>
        <strain evidence="7">DSM 14477 / JCM 11371 / ALM1</strain>
    </source>
</reference>
<dbReference type="InterPro" id="IPR043709">
    <property type="entry name" value="DUF5649"/>
</dbReference>
<feature type="region of interest" description="Disordered" evidence="4">
    <location>
        <begin position="4837"/>
        <end position="4862"/>
    </location>
</feature>
<dbReference type="Gene3D" id="2.160.20.10">
    <property type="entry name" value="Single-stranded right-handed beta-helix, Pectin lyase-like"/>
    <property type="match status" value="1"/>
</dbReference>
<dbReference type="HOGENOM" id="CLU_223850_0_0_6"/>
<feature type="compositionally biased region" description="Polar residues" evidence="4">
    <location>
        <begin position="2298"/>
        <end position="2307"/>
    </location>
</feature>
<dbReference type="InterPro" id="IPR041248">
    <property type="entry name" value="YDG"/>
</dbReference>
<dbReference type="Pfam" id="PF18886">
    <property type="entry name" value="DUF5649"/>
    <property type="match status" value="8"/>
</dbReference>
<dbReference type="SMART" id="SM00912">
    <property type="entry name" value="Haemagg_act"/>
    <property type="match status" value="1"/>
</dbReference>
<gene>
    <name evidence="6" type="ordered locus">Thicy_1475</name>
</gene>
<feature type="compositionally biased region" description="Gly residues" evidence="4">
    <location>
        <begin position="2313"/>
        <end position="2322"/>
    </location>
</feature>
<dbReference type="Gene3D" id="3.10.100.10">
    <property type="entry name" value="Mannose-Binding Protein A, subunit A"/>
    <property type="match status" value="1"/>
</dbReference>
<dbReference type="PANTHER" id="PTHR12338">
    <property type="entry name" value="AUTOTRANSPORTER"/>
    <property type="match status" value="1"/>
</dbReference>
<dbReference type="STRING" id="717773.Thicy_1475"/>
<dbReference type="PROSITE" id="PS50041">
    <property type="entry name" value="C_TYPE_LECTIN_2"/>
    <property type="match status" value="1"/>
</dbReference>
<proteinExistence type="predicted"/>
<dbReference type="RefSeq" id="WP_013836010.1">
    <property type="nucleotide sequence ID" value="NC_015581.1"/>
</dbReference>
<dbReference type="SUPFAM" id="SSF56436">
    <property type="entry name" value="C-type lectin-like"/>
    <property type="match status" value="1"/>
</dbReference>
<dbReference type="SUPFAM" id="SSF51126">
    <property type="entry name" value="Pectin lyase-like"/>
    <property type="match status" value="2"/>
</dbReference>
<name>F6DAH9_THICA</name>
<keyword evidence="3" id="KW-0732">Signal</keyword>
<evidence type="ECO:0000256" key="3">
    <source>
        <dbReference type="ARBA" id="ARBA00022729"/>
    </source>
</evidence>
<dbReference type="Pfam" id="PF18657">
    <property type="entry name" value="YDG"/>
    <property type="match status" value="3"/>
</dbReference>
<feature type="compositionally biased region" description="Gly residues" evidence="4">
    <location>
        <begin position="4840"/>
        <end position="4850"/>
    </location>
</feature>
<protein>
    <submittedName>
        <fullName evidence="6">Filamentous hemagglutinin family outer membrane protein</fullName>
    </submittedName>
</protein>
<dbReference type="InterPro" id="IPR041286">
    <property type="entry name" value="MBG_2"/>
</dbReference>
<comment type="subcellular location">
    <subcellularLocation>
        <location evidence="1">Secreted</location>
    </subcellularLocation>
</comment>
<evidence type="ECO:0000256" key="1">
    <source>
        <dbReference type="ARBA" id="ARBA00004613"/>
    </source>
</evidence>
<evidence type="ECO:0000256" key="4">
    <source>
        <dbReference type="SAM" id="MobiDB-lite"/>
    </source>
</evidence>
<dbReference type="OrthoDB" id="5612964at2"/>
<evidence type="ECO:0000256" key="2">
    <source>
        <dbReference type="ARBA" id="ARBA00022525"/>
    </source>
</evidence>
<dbReference type="Pfam" id="PF13018">
    <property type="entry name" value="ESPR"/>
    <property type="match status" value="1"/>
</dbReference>
<feature type="compositionally biased region" description="Polar residues" evidence="4">
    <location>
        <begin position="4852"/>
        <end position="4862"/>
    </location>
</feature>
<dbReference type="InterPro" id="IPR001304">
    <property type="entry name" value="C-type_lectin-like"/>
</dbReference>
<dbReference type="InterPro" id="IPR008638">
    <property type="entry name" value="FhaB/CdiA-like_TPS"/>
</dbReference>
<dbReference type="InterPro" id="IPR011050">
    <property type="entry name" value="Pectin_lyase_fold/virulence"/>
</dbReference>
<evidence type="ECO:0000313" key="6">
    <source>
        <dbReference type="EMBL" id="AEG32235.1"/>
    </source>
</evidence>
<evidence type="ECO:0000259" key="5">
    <source>
        <dbReference type="PROSITE" id="PS50041"/>
    </source>
</evidence>
<keyword evidence="2" id="KW-0964">Secreted</keyword>
<dbReference type="KEGG" id="tcy:Thicy_1475"/>
<dbReference type="GO" id="GO:0005576">
    <property type="term" value="C:extracellular region"/>
    <property type="evidence" value="ECO:0007669"/>
    <property type="project" value="UniProtKB-SubCell"/>
</dbReference>
<dbReference type="InterPro" id="IPR013425">
    <property type="entry name" value="Autotrns_rpt"/>
</dbReference>
<dbReference type="EMBL" id="CP002776">
    <property type="protein sequence ID" value="AEG32235.1"/>
    <property type="molecule type" value="Genomic_DNA"/>
</dbReference>
<dbReference type="InterPro" id="IPR012334">
    <property type="entry name" value="Pectin_lyas_fold"/>
</dbReference>
<evidence type="ECO:0000313" key="7">
    <source>
        <dbReference type="Proteomes" id="UP000009232"/>
    </source>
</evidence>
<dbReference type="eggNOG" id="COG2911">
    <property type="taxonomic scope" value="Bacteria"/>
</dbReference>
<dbReference type="NCBIfam" id="TIGR02601">
    <property type="entry name" value="autotrns_rpt"/>
    <property type="match status" value="2"/>
</dbReference>
<dbReference type="Proteomes" id="UP000009232">
    <property type="component" value="Chromosome"/>
</dbReference>
<sequence length="5054" mass="510616">MNKAYKLVWSAVNRTWVAVSEVIKTAQKGRGKVRRAKDNRPAEPHGGLAGLLAPPLAIKPLAFSLLVAMTPVSTAYALDANALPTGGQVSAGQADISQTHNALVVQQHSHKLITNWNSFNIGRDASVTFQQPTGGHALARISDNNPSQILGQLNANANLTLVNPSGIIFGAGAQVNVGSLVATTLNITDQDFLNGQYRFDGQGALGQILNEGQLEAFEGGRIVLMANQVTNQGQITAPNGDVALIAANKVTLDFNGDGSLLVEIEQGTLNALVENQNAIQVGGGQILLSARALDQLSKSVVNNTGLLEANSLTEQGGRIILEGDDITLTATSSLTATGATGGGQVLVGGDWQGGQNAERRVFDNPNALYQATTVTMEAGAIIDASATDNGDGGTVVLWSDISKADSVTTASGTIYAKGGANGGDGGQIETSGAELIFDDIVVDTSAADGTAGDWLLDPWNFFFNSSQLNTLASNLAGANITIATSNSSASGGSTTRFGTGHIVFQSNFNYSGSAARTLTLTSNADIWINGNITSTGGGLNLSFNAPTGKRVLLDGDINTNGGSVSFQNGAFVHFQKASGDQTVTANGINFNGVSNLRLLRHDGTLTLNSGTGSLNIYANGTVEQTNTRYTISAPQTLIEWGGRHTNGTKVYTPDIVAGQEYTVQIYYWPNWVTGDLGRLGIQTGGSTNNEYYRATKNSSTSLGSITVRSGVLHQQSNPSGNDVVAEIAFVAQHTGKLYTISPSSGSEIELRLLRETAFSTTTHSTGSRSLVMASNGGQLQLRETEFKDLANITFNIENNDIAYLNGVISGSTNVIKEGTGRIRFSGANTYTGTTTVNAGRLRLVPFYSGSTSLTGDFINNAEVTYEAGSDNNRAAIFLDGNISGTGTWTIDSLVAPSTDTASRLIFRGNATTSGQITVTNNGNFWFEGNDINLTSAIHLDGENTRLRLYGAVGDVIKTGTITGTGTVDFTRGGGGNNLTLAINIGSSDAQFDGVFSNTGISSGPTTLNIRKEGSGTYTWTNNHTYTGITTIQDGMLVLANNVPVTDSAEFAGTGKLRIEPAGASFTSPFSTAGWSFNSTLTGLTIGKQDNSGNVTIANAINIAGPISVYGGVVTVNGALTAAGDITLKASGNNDVLLNAAITNTATTATALTIEAGRHIRLGNTAAITSNTAAMATQLWADTNSTGDGIIYFESSGINTRGGSLTFGKDGQTKTIGGNSVLVGGDVFFQRSTAQTLTSGGGAINIYGETIVANTAGLTINSGNGNVTLHGLLNSGNRYEGINHGSGLTWGTARDLAKGSIGGAAGEGDSYLATITSRLENSIAGLAVNYQAAWLGGQRVTGVGTNSLWRWVTGPESLQDTHGLVFHDGINGGVAVNNAYTNWNTGEPNNNGNNETVLQFVGSQGQWNDLRDTSTSPSHYVKETNLAPSSVTINAGTGEVHIDGGVGTAKALGSLTVTSSATTVTGNGLVTTGAQSYSSSLTVNTNAANNPDVRLAAGETGIRVAGPISVYGGTIAIQSNLSSTASNAAIYLEGTRISQNSGVKVETNGGNITYKVENAAWTSAVDQAILIGSGDGTLTEILAKGGDIEITASYATTGTTGNNNDHAIFINNANIVTTGAGTISLVGDATNNANAGNSIWGITFNAGGTLRTESGSITLEGTGGKAGSNVRGIVSDARNAQILSSSGDITLIDRKPVGLTGTYFGLYLRPRNDSNIVIGADGTTVASSSSNVTIQADRLTFEPNSTSKVNINTSGDVVLESLAATIEGTPNFDALTITGAPSSLRIGKTTNASNITLNNAITAAGPISVYGNALHINQNLETTASGANILLKSFGAGTGNDHGFIVLASGKDLTTNGGDIILWSNAANRTSGTANNEIILAGANTLTSNGGRIVLAGGLDDGSNGGTAGDGIPDGYAYRGGNTGSAVEIRTNVSLLSDGGDVIIRGHANPSGVAGSYNTNLRGFGVAAREGFVLDSGTGTVGVYGLNNSDHAIWLGPNGTVGPSSIAITSASTATSAITIHGESTINFAGFGVNWDGQDGGSRVLIQSTASSGGGVSITGMNNGKNDGIILGRLGTDQPIQILSQAGDISLISNSRIYLRGHDIYLGNRKDDIDVNGITPTPNASSSNVLIRTDYIDEGSSANNFIISTTGSFTFEPFGTAWSTEDVGTTLDVSGTLDNNNFTGSGDVRWLNILGVSNLTGLTIGKEGNLSHIKTYTPWSINGPISLYGSNITIDQNLTTSAAGAGVLLKASGNITLEASRAVVTNGGDVTFWSNSDGETINGGFIYLKDNVTLDSRTASDRTANNGTADDEGGGSITLGGGADSTTLTSGTIVPTGYALNTSTTLRGGINLGIESGAGRHNSNVTVLSGGGDISFKGRQTSVSGKTSSYDGDSAGINAYEGFTLDAGKTGNITLVGSVESAAAYSDGLNLGNYATTAGVGWASYIKTVNGDISIQGSASNATTHSRGVILAGGDVGIFIQSTGTGSIDISGTPGGSGDQYNILLIGANILANSGAINLTGGSTGKIFSNNFASTIGYKPGSTVTSSTSNITVTGDNFDLSSGFNFNTAGTLTVKPYSASFTSAFNTDQLTYSADLSGLTIGKSGNTANITIGSATAIAGDISLYGGDIAINGALTATNGATPTPVLSNINIFASGNVTQTAAIAADRLRLFNGGNFNLTNASNSVNVLTGGMTIQRLGSLAFTNAGALTVGDSNPTAIAAIGTVNIATHTGNLTLAHSIDTLNASNTAVVLNAEKNAAAGTAAGGNILLGGGNPSITVGSGGRATLFTGSVTGSTGLVSVGSTYGLVANGSGRFRYGSDETTTNYTAALGGGIYAIYREQPTLTLTPEAQAIVYGEAPALTVTAGGSTVNGDTLAQAVPNAPNAEVFADANAATAEVLNASGFYNAGSYELRVEPVTTSALGYLLATTTNTLTIDKRAVTVTANNASKFYSQTDPTGFAGVSFTNLAAGESTTGNTITLARISGEAPGDYVITASGDLTTTNYNITYAPGTFTIVPVQKLRVEVGQQTATYGTEAVYTATSAKYVTGPIVTLGNGEAAGFAQNDIVELLDSGNNVLTTATVQLIEGDVVTLAAADPNNFAGVASIRKDVGGTVTMGTVSQADVVEIALTLTDASGSAFAATNNNALVFTDANDQTITFNIDGTGTRNSNGWWNVGTYSLAATDITDNIVGVTNGIHIDGNLVVNPKLLNISTTKVYDGSRAFDGTIDTGVTGTLGAETLTYTNAQANSANVADATHFTAMTLVDGAHGGVVSNYVLPSLTAFSDENTVSITRRELTLAATKVYDGTINLSESNITLTGLVEGETLAITAATGSSARVAVEDKFIDSITLADASGLVGNYVIQELNPVSGAALALTNFDAAKNTLTITPRELQITLGNTNVSKVYDGTTDAKVGDGVQANADFVPVFVIANAVGDDSFVFDYTAVYNSKDVVSANSLDVTGIAFSTNGITTSVGSETSDYTFNTETSVAASITPRPLAVSGTGVSKVYDGTTSMDNVSVGLVAVSGQVESGLISGESITVSGGVGAFDSANAGTGIRYTLTSTVDNPLTVTAVGSTLASNYSIPGGGTTTITGNDGVIFQRPLAITFTGDTRVYDGSTAATVSVSFANSDFAPVANDDLVINRTAVFDSKNVGSGDERVTVSSVSLSGAAADNYRITFDENNVLHLHTNGGSGNDAAGYNAAAAGEITRLDSVTWIGTADGNWFDPANWASTADETITGTVPDLANVANVVIPTGHTVSFGSTVLVPAESGAVDIESLIGSTATLDISAGTLNIGSGGATLADLVQTGGSFTSTGAVTISDSFSQTAGTLTTTGSAAHLSITQTTGDLSWVSLTSGGNLTITSPGKTLFGDTTVGGNLLSTTSGAGAAGGVSQATGRLVVTGTSAFIADTGTAQIALLNAASNNFGGAVSFVGANDGSWQNITLVNGVGGLTLGTINAAGFLNVTSTSGAIDQEEDSEIVVTGATTLLASNGGDPATFYDITLDGDNNFGGVVNVLGGKDVTLNDIDSLTLGNVTTTGKLDATAGTNLALNGTVNVQSLDLEATAGNITQGVDSTLTVTQGPTNLEAGNDITLDKANDFNGVVNVLGGKDVTLNDIDSLTLGNVTTTGKLDATAGTNIALNGTVNVQSLDLEATAGNITQGVDSTLTVTQGPTNLEAGNDITLDGNSNAFTGKVTADGDNVNLAATGNLDADVTAKTDVTLNASGNLTAEVEAGGDADLTSGGNMTADVSAGGNATVDAGGVLTAALNVTGNSTLTSVGNMAVSGNSQNLTTTTTGAGSSTSFANTTVRGNLNSTTNNGNISQTGPLNVTGTTNLVAGTGDITLNNAANDFVGAVTASGKDVALKDANNLNATVNATGNATVDAGGVLTAALSVAGNSTLTSVGNMTVSGNSQNLTTTTTGENSTTTFGVTTVRGDLLTTTNNGAITQTGPLNVTGTAGLVAGTGDITLNNAGNDFGGAVTATAKDVALKDANNLNATVNATGNATVDAGGALNAALNVTGNSDLTSGGNMTVSGNSQNLTTTTTGAGSSTSFANTTVRGNLSSTTNNGAITQTGPLNVTGTADLVSTNGDIALTDSSNAFGDKVTVDGDNVNLAATGNLDADVTAKTDVTLNASGNLTAEVEAGGDANLSSGGTMTVALDVDGNSDLSSGGNMSVEGSATDLNITSGGSTTFGETTLAGNLDVTSAENITQTGPLNVTGTAGLVAGSGDIVLTDANNTFNSPVNAEGNNIGLTAKTNLALNNIAARGDLNARSVEGELTRNRDANFTVGGRQSLFARGGAISFDPAPIVPMTDVNAAVAGMTSGNELLLPTLVSADAGSDSGGSSEGGAGSTNVGSATSSSQFGARRNDFSIELNEVDVVVQSSLQASDMGAAPATAKLRVGNQTLELGVSSTSQTSVVRTSQASSDVSSVRTLSVTQVNGAGASRTEVSVAQSGGVLSVNQGQTAVSESVEPVALNALNVVDRVEAQVELGVDALVDLVVEITDDNQLILNLTDEQLARYLMPQLVSLGLMAASYSFGITVEAVSNIVIRSGN</sequence>
<dbReference type="Pfam" id="PF12951">
    <property type="entry name" value="PATR"/>
    <property type="match status" value="2"/>
</dbReference>
<dbReference type="InterPro" id="IPR016186">
    <property type="entry name" value="C-type_lectin-like/link_sf"/>
</dbReference>
<feature type="region of interest" description="Disordered" evidence="4">
    <location>
        <begin position="2298"/>
        <end position="2322"/>
    </location>
</feature>
<dbReference type="NCBIfam" id="TIGR01901">
    <property type="entry name" value="adhes_NPXG"/>
    <property type="match status" value="1"/>
</dbReference>
<dbReference type="Pfam" id="PF18676">
    <property type="entry name" value="MBG_2"/>
    <property type="match status" value="1"/>
</dbReference>
<accession>F6DAH9</accession>